<dbReference type="Proteomes" id="UP000178666">
    <property type="component" value="Chromosome"/>
</dbReference>
<dbReference type="SUPFAM" id="SSF53448">
    <property type="entry name" value="Nucleotide-diphospho-sugar transferases"/>
    <property type="match status" value="1"/>
</dbReference>
<dbReference type="EMBL" id="CP014352">
    <property type="protein sequence ID" value="AMS06336.1"/>
    <property type="molecule type" value="Genomic_DNA"/>
</dbReference>
<protein>
    <recommendedName>
        <fullName evidence="5">Glycosyltransferase family 2 protein</fullName>
    </recommendedName>
</protein>
<proteinExistence type="predicted"/>
<dbReference type="Pfam" id="PF13641">
    <property type="entry name" value="Glyco_tranf_2_3"/>
    <property type="match status" value="1"/>
</dbReference>
<dbReference type="PANTHER" id="PTHR43179:SF7">
    <property type="entry name" value="RHAMNOSYLTRANSFERASE WBBL"/>
    <property type="match status" value="1"/>
</dbReference>
<accession>A0AAC8YGM1</accession>
<evidence type="ECO:0000313" key="3">
    <source>
        <dbReference type="Proteomes" id="UP000075221"/>
    </source>
</evidence>
<evidence type="ECO:0000313" key="1">
    <source>
        <dbReference type="EMBL" id="AMS06336.1"/>
    </source>
</evidence>
<dbReference type="Proteomes" id="UP000075221">
    <property type="component" value="Chromosome"/>
</dbReference>
<name>A0AAC8YGM1_9ACTN</name>
<dbReference type="InterPro" id="IPR029044">
    <property type="entry name" value="Nucleotide-diphossugar_trans"/>
</dbReference>
<reference evidence="2 4" key="1">
    <citation type="journal article" date="2016" name="Plant Dis.">
        <title>Improved production of propionic acid using genome shuffling.</title>
        <authorList>
            <person name="Luna-Flores C.H."/>
            <person name="Palfreyman R.W."/>
            <person name="Kromer J.O."/>
            <person name="Nielsen L.K."/>
            <person name="Marcellin E."/>
        </authorList>
    </citation>
    <scope>NUCLEOTIDE SEQUENCE [LARGE SCALE GENOMIC DNA]</scope>
    <source>
        <strain evidence="2 4">F3E8</strain>
    </source>
</reference>
<gene>
    <name evidence="2" type="ORF">A8L58_15145</name>
    <name evidence="1" type="ORF">AXH35_13690</name>
</gene>
<dbReference type="AlphaFoldDB" id="A0AAC8YGM1"/>
<sequence>MPSTAFALVVVNYGSHELIAENVPTTALEAGARVYIVDNPSSVAECEAVRRLCAERDWTLVVSPANDGFGSGVNRGVRAAIADGLDVFVLLNPDASADGPVLAELARAVRLDPGAVVAPRIVGSDGHTDFDGAMVSLATGRTRMRRIDGDDDPEWVNWLTGACMAFDRAGFEEAGGFAEDYFLYWEDVDFSRRAVAAGRRLVVRHDLQVVHDEGGTQGSQGRRAKSHSYYYWNCRNRLVFGRRFARVPWRDWLRATPGQSWQILLRGGRRQILEDPGTLFAAIRGTLAGIVMARRRSQAPGVLR</sequence>
<evidence type="ECO:0000313" key="4">
    <source>
        <dbReference type="Proteomes" id="UP000178666"/>
    </source>
</evidence>
<dbReference type="EMBL" id="CP015970">
    <property type="protein sequence ID" value="AOZ47791.1"/>
    <property type="molecule type" value="Genomic_DNA"/>
</dbReference>
<dbReference type="RefSeq" id="WP_062820206.1">
    <property type="nucleotide sequence ID" value="NZ_CP014352.1"/>
</dbReference>
<reference evidence="1 3" key="2">
    <citation type="submission" date="2016-02" db="EMBL/GenBank/DDBJ databases">
        <title>Complete Genome Sequence of Propionibacterium acidipropionici ATCC 55737.</title>
        <authorList>
            <person name="Luna Flores C.H."/>
            <person name="Nielsen L.K."/>
            <person name="Marcellin E."/>
        </authorList>
    </citation>
    <scope>NUCLEOTIDE SEQUENCE [LARGE SCALE GENOMIC DNA]</scope>
    <source>
        <strain evidence="1 3">ATCC 55737</strain>
    </source>
</reference>
<organism evidence="1 3">
    <name type="scientific">Acidipropionibacterium acidipropionici</name>
    <dbReference type="NCBI Taxonomy" id="1748"/>
    <lineage>
        <taxon>Bacteria</taxon>
        <taxon>Bacillati</taxon>
        <taxon>Actinomycetota</taxon>
        <taxon>Actinomycetes</taxon>
        <taxon>Propionibacteriales</taxon>
        <taxon>Propionibacteriaceae</taxon>
        <taxon>Acidipropionibacterium</taxon>
    </lineage>
</organism>
<evidence type="ECO:0008006" key="5">
    <source>
        <dbReference type="Google" id="ProtNLM"/>
    </source>
</evidence>
<dbReference type="PANTHER" id="PTHR43179">
    <property type="entry name" value="RHAMNOSYLTRANSFERASE WBBL"/>
    <property type="match status" value="1"/>
</dbReference>
<dbReference type="Gene3D" id="3.90.550.10">
    <property type="entry name" value="Spore Coat Polysaccharide Biosynthesis Protein SpsA, Chain A"/>
    <property type="match status" value="1"/>
</dbReference>
<keyword evidence="4" id="KW-1185">Reference proteome</keyword>
<evidence type="ECO:0000313" key="2">
    <source>
        <dbReference type="EMBL" id="AOZ47791.1"/>
    </source>
</evidence>